<dbReference type="EMBL" id="FNBP01000005">
    <property type="protein sequence ID" value="SDG15303.1"/>
    <property type="molecule type" value="Genomic_DNA"/>
</dbReference>
<evidence type="ECO:0000313" key="2">
    <source>
        <dbReference type="Proteomes" id="UP000199399"/>
    </source>
</evidence>
<gene>
    <name evidence="1" type="ORF">SAMN04489759_10527</name>
</gene>
<dbReference type="AlphaFoldDB" id="A0A1G7RWV3"/>
<accession>A0A1G7RWV3</accession>
<organism evidence="1 2">
    <name type="scientific">Sulfitobacter delicatus</name>
    <dbReference type="NCBI Taxonomy" id="218672"/>
    <lineage>
        <taxon>Bacteria</taxon>
        <taxon>Pseudomonadati</taxon>
        <taxon>Pseudomonadota</taxon>
        <taxon>Alphaproteobacteria</taxon>
        <taxon>Rhodobacterales</taxon>
        <taxon>Roseobacteraceae</taxon>
        <taxon>Sulfitobacter</taxon>
    </lineage>
</organism>
<name>A0A1G7RWV3_9RHOB</name>
<dbReference type="Proteomes" id="UP000199399">
    <property type="component" value="Unassembled WGS sequence"/>
</dbReference>
<protein>
    <submittedName>
        <fullName evidence="1">Uncharacterized protein</fullName>
    </submittedName>
</protein>
<evidence type="ECO:0000313" key="1">
    <source>
        <dbReference type="EMBL" id="SDG15303.1"/>
    </source>
</evidence>
<keyword evidence="2" id="KW-1185">Reference proteome</keyword>
<sequence>MKGGVAMGCAPFSCAVAVDSAEAGGYLGPIQSAPEGLAHEDAERHSLHLFELF</sequence>
<proteinExistence type="predicted"/>
<reference evidence="2" key="1">
    <citation type="submission" date="2016-10" db="EMBL/GenBank/DDBJ databases">
        <authorList>
            <person name="Varghese N."/>
            <person name="Submissions S."/>
        </authorList>
    </citation>
    <scope>NUCLEOTIDE SEQUENCE [LARGE SCALE GENOMIC DNA]</scope>
    <source>
        <strain evidence="2">DSM 16477</strain>
    </source>
</reference>